<proteinExistence type="predicted"/>
<keyword evidence="2" id="KW-1185">Reference proteome</keyword>
<dbReference type="Proteomes" id="UP001377160">
    <property type="component" value="Unassembled WGS sequence"/>
</dbReference>
<accession>A0ABU9G1H7</accession>
<dbReference type="EMBL" id="JBANDX010000395">
    <property type="protein sequence ID" value="MEL0611489.1"/>
    <property type="molecule type" value="Genomic_DNA"/>
</dbReference>
<dbReference type="InterPro" id="IPR011060">
    <property type="entry name" value="RibuloseP-bd_barrel"/>
</dbReference>
<gene>
    <name evidence="1" type="ORF">V8Z71_24990</name>
</gene>
<protein>
    <submittedName>
        <fullName evidence="1">Orotidine-5'-phosphate decarboxylase</fullName>
    </submittedName>
</protein>
<organism evidence="1 2">
    <name type="scientific">Vibrio echinoideorum</name>
    <dbReference type="NCBI Taxonomy" id="2100116"/>
    <lineage>
        <taxon>Bacteria</taxon>
        <taxon>Pseudomonadati</taxon>
        <taxon>Pseudomonadota</taxon>
        <taxon>Gammaproteobacteria</taxon>
        <taxon>Vibrionales</taxon>
        <taxon>Vibrionaceae</taxon>
        <taxon>Vibrio</taxon>
    </lineage>
</organism>
<evidence type="ECO:0000313" key="1">
    <source>
        <dbReference type="EMBL" id="MEL0611489.1"/>
    </source>
</evidence>
<dbReference type="Gene3D" id="3.20.20.70">
    <property type="entry name" value="Aldolase class I"/>
    <property type="match status" value="1"/>
</dbReference>
<evidence type="ECO:0000313" key="2">
    <source>
        <dbReference type="Proteomes" id="UP001377160"/>
    </source>
</evidence>
<dbReference type="SUPFAM" id="SSF51366">
    <property type="entry name" value="Ribulose-phoshate binding barrel"/>
    <property type="match status" value="1"/>
</dbReference>
<comment type="caution">
    <text evidence="1">The sequence shown here is derived from an EMBL/GenBank/DDBJ whole genome shotgun (WGS) entry which is preliminary data.</text>
</comment>
<reference evidence="1 2" key="1">
    <citation type="submission" date="2024-02" db="EMBL/GenBank/DDBJ databases">
        <title>Bacteria isolated from the canopy kelp, Nereocystis luetkeana.</title>
        <authorList>
            <person name="Pfister C.A."/>
            <person name="Younker I.T."/>
            <person name="Light S.H."/>
        </authorList>
    </citation>
    <scope>NUCLEOTIDE SEQUENCE [LARGE SCALE GENOMIC DNA]</scope>
    <source>
        <strain evidence="1 2">TI.1.15</strain>
    </source>
</reference>
<sequence>DQKRIMTPSKAIAAGSDYLVIVRPITPAVDPANELAEINGTLVV</sequence>
<dbReference type="InterPro" id="IPR013785">
    <property type="entry name" value="Aldolase_TIM"/>
</dbReference>
<name>A0ABU9G1H7_9VIBR</name>
<feature type="non-terminal residue" evidence="1">
    <location>
        <position position="1"/>
    </location>
</feature>